<name>A0A9P7SWM9_9HYPO</name>
<dbReference type="PANTHER" id="PTHR46404">
    <property type="entry name" value="DNA POLYMERASE IOTA"/>
    <property type="match status" value="1"/>
</dbReference>
<dbReference type="InterPro" id="IPR043502">
    <property type="entry name" value="DNA/RNA_pol_sf"/>
</dbReference>
<evidence type="ECO:0000256" key="3">
    <source>
        <dbReference type="SAM" id="MobiDB-lite"/>
    </source>
</evidence>
<feature type="domain" description="UmuC" evidence="4">
    <location>
        <begin position="62"/>
        <end position="299"/>
    </location>
</feature>
<reference evidence="5" key="1">
    <citation type="journal article" date="2020" name="bioRxiv">
        <title>Whole genome comparisons of ergot fungi reveals the divergence and evolution of species within the genus Claviceps are the result of varying mechanisms driving genome evolution and host range expansion.</title>
        <authorList>
            <person name="Wyka S.A."/>
            <person name="Mondo S.J."/>
            <person name="Liu M."/>
            <person name="Dettman J."/>
            <person name="Nalam V."/>
            <person name="Broders K.D."/>
        </authorList>
    </citation>
    <scope>NUCLEOTIDE SEQUENCE</scope>
    <source>
        <strain evidence="5">CCC 602</strain>
    </source>
</reference>
<accession>A0A9P7SWM9</accession>
<dbReference type="GO" id="GO:0003887">
    <property type="term" value="F:DNA-directed DNA polymerase activity"/>
    <property type="evidence" value="ECO:0007669"/>
    <property type="project" value="TreeGrafter"/>
</dbReference>
<gene>
    <name evidence="5" type="ORF">E4U43_003613</name>
</gene>
<comment type="subcellular location">
    <subcellularLocation>
        <location evidence="1">Mitochondrion</location>
    </subcellularLocation>
</comment>
<dbReference type="Gene3D" id="3.40.1170.60">
    <property type="match status" value="1"/>
</dbReference>
<dbReference type="GO" id="GO:0005739">
    <property type="term" value="C:mitochondrion"/>
    <property type="evidence" value="ECO:0007669"/>
    <property type="project" value="UniProtKB-SubCell"/>
</dbReference>
<dbReference type="AlphaFoldDB" id="A0A9P7SWM9"/>
<dbReference type="Gene3D" id="3.30.70.270">
    <property type="match status" value="1"/>
</dbReference>
<dbReference type="GO" id="GO:0070987">
    <property type="term" value="P:error-free translesion synthesis"/>
    <property type="evidence" value="ECO:0007669"/>
    <property type="project" value="UniProtKB-ARBA"/>
</dbReference>
<dbReference type="EMBL" id="SRPW01002422">
    <property type="protein sequence ID" value="KAG5992963.1"/>
    <property type="molecule type" value="Genomic_DNA"/>
</dbReference>
<feature type="region of interest" description="Disordered" evidence="3">
    <location>
        <begin position="522"/>
        <end position="547"/>
    </location>
</feature>
<evidence type="ECO:0000256" key="1">
    <source>
        <dbReference type="ARBA" id="ARBA00004173"/>
    </source>
</evidence>
<dbReference type="InterPro" id="IPR043128">
    <property type="entry name" value="Rev_trsase/Diguanyl_cyclase"/>
</dbReference>
<dbReference type="GO" id="GO:0003684">
    <property type="term" value="F:damaged DNA binding"/>
    <property type="evidence" value="ECO:0007669"/>
    <property type="project" value="InterPro"/>
</dbReference>
<dbReference type="SUPFAM" id="SSF56672">
    <property type="entry name" value="DNA/RNA polymerases"/>
    <property type="match status" value="1"/>
</dbReference>
<protein>
    <recommendedName>
        <fullName evidence="4">UmuC domain-containing protein</fullName>
    </recommendedName>
</protein>
<dbReference type="Gene3D" id="3.30.1490.100">
    <property type="entry name" value="DNA polymerase, Y-family, little finger domain"/>
    <property type="match status" value="1"/>
</dbReference>
<evidence type="ECO:0000259" key="4">
    <source>
        <dbReference type="PROSITE" id="PS50173"/>
    </source>
</evidence>
<evidence type="ECO:0000313" key="5">
    <source>
        <dbReference type="EMBL" id="KAG5992963.1"/>
    </source>
</evidence>
<comment type="caution">
    <text evidence="5">The sequence shown here is derived from an EMBL/GenBank/DDBJ whole genome shotgun (WGS) entry which is preliminary data.</text>
</comment>
<evidence type="ECO:0000313" key="6">
    <source>
        <dbReference type="Proteomes" id="UP000748025"/>
    </source>
</evidence>
<dbReference type="InterPro" id="IPR036775">
    <property type="entry name" value="DNA_pol_Y-fam_lit_finger_sf"/>
</dbReference>
<sequence length="581" mass="65398">MFPEPTEAYLSFYLGLQQFNTFPATEEIRDADSLIRAHRGSFFTPHHWRLKRPPTQKQESLILQFDYDCFYAQVFENRDPSLKSKPLGVKQKNILATCNYNARKLGATKLMLVSEARKLCKGLVLVDGEDLTPFRDASKVLFNFLRSYSWNNKAERLGFDEVFMDVTDIVDYNIECLNTSSLSHSFFFLSKANPEAGFECDLTNFAGCVEGDIPGEALLDNKLYLRLLLGSHLASYLRIKIETELGYTSTCGISTNKLLSKLVGARNKPRNQTTLFALNDDRVCSFVDAHKTRQLPGIGSKMAMLLESHVLGKPVELDSQFTSSLFVREVRLHPSMSPAFLETLLAGPGSERGVGARVWGLLHGIDPTEITEELHKLSCSLIRRLRVDLLTWDQHSDIPGAQKWIARPKTLRLGLRSWPTHQGVTNSSQTFRRISRSGPLPSFVFDTHSDIDALAQKLVAESLLPLLRQLRGDKGNNRWNLQLINVCAANMVTCAGDDRDGAGRDISAMFKNQDQVLKPFKVDTSPEAEKKIESMESSSADGSEKDMEWDDEVHLSTCSRCGYSLPLFAMTAHMRFHEVEE</sequence>
<dbReference type="FunFam" id="3.40.1170.60:FF:000006">
    <property type="entry name" value="DNA polymerase iota"/>
    <property type="match status" value="1"/>
</dbReference>
<keyword evidence="2" id="KW-0496">Mitochondrion</keyword>
<dbReference type="PROSITE" id="PS50173">
    <property type="entry name" value="UMUC"/>
    <property type="match status" value="1"/>
</dbReference>
<evidence type="ECO:0000256" key="2">
    <source>
        <dbReference type="ARBA" id="ARBA00023128"/>
    </source>
</evidence>
<dbReference type="InterPro" id="IPR017961">
    <property type="entry name" value="DNA_pol_Y-fam_little_finger"/>
</dbReference>
<dbReference type="InterPro" id="IPR001126">
    <property type="entry name" value="UmuC"/>
</dbReference>
<dbReference type="PANTHER" id="PTHR46404:SF1">
    <property type="entry name" value="DNA POLYMERASE IOTA"/>
    <property type="match status" value="1"/>
</dbReference>
<proteinExistence type="predicted"/>
<dbReference type="Proteomes" id="UP000748025">
    <property type="component" value="Unassembled WGS sequence"/>
</dbReference>
<keyword evidence="6" id="KW-1185">Reference proteome</keyword>
<dbReference type="GO" id="GO:0006281">
    <property type="term" value="P:DNA repair"/>
    <property type="evidence" value="ECO:0007669"/>
    <property type="project" value="InterPro"/>
</dbReference>
<organism evidence="5 6">
    <name type="scientific">Claviceps pusilla</name>
    <dbReference type="NCBI Taxonomy" id="123648"/>
    <lineage>
        <taxon>Eukaryota</taxon>
        <taxon>Fungi</taxon>
        <taxon>Dikarya</taxon>
        <taxon>Ascomycota</taxon>
        <taxon>Pezizomycotina</taxon>
        <taxon>Sordariomycetes</taxon>
        <taxon>Hypocreomycetidae</taxon>
        <taxon>Hypocreales</taxon>
        <taxon>Clavicipitaceae</taxon>
        <taxon>Claviceps</taxon>
    </lineage>
</organism>
<dbReference type="OrthoDB" id="447129at2759"/>
<dbReference type="Pfam" id="PF11799">
    <property type="entry name" value="IMS_C"/>
    <property type="match status" value="1"/>
</dbReference>
<dbReference type="Pfam" id="PF00817">
    <property type="entry name" value="IMS"/>
    <property type="match status" value="1"/>
</dbReference>